<sequence length="69" mass="7566">EDELASAILVVLANKQDMEGCMSVTEVHQALGLEALKNRTFQIFKTSATKGEGLDQAMDWLANALQSRK</sequence>
<dbReference type="InterPro" id="IPR027417">
    <property type="entry name" value="P-loop_NTPase"/>
</dbReference>
<dbReference type="PANTHER" id="PTHR11711">
    <property type="entry name" value="ADP RIBOSYLATION FACTOR-RELATED"/>
    <property type="match status" value="1"/>
</dbReference>
<evidence type="ECO:0000256" key="1">
    <source>
        <dbReference type="ARBA" id="ARBA00022741"/>
    </source>
</evidence>
<dbReference type="InterPro" id="IPR024156">
    <property type="entry name" value="Small_GTPase_ARF"/>
</dbReference>
<evidence type="ECO:0000313" key="5">
    <source>
        <dbReference type="Proteomes" id="UP001562425"/>
    </source>
</evidence>
<reference evidence="4 5" key="1">
    <citation type="submission" date="2024-05" db="EMBL/GenBank/DDBJ databases">
        <title>Culex pipiens pipiens assembly and annotation.</title>
        <authorList>
            <person name="Alout H."/>
            <person name="Durand T."/>
        </authorList>
    </citation>
    <scope>NUCLEOTIDE SEQUENCE [LARGE SCALE GENOMIC DNA]</scope>
    <source>
        <strain evidence="4">HA-2024</strain>
        <tissue evidence="4">Whole body</tissue>
    </source>
</reference>
<gene>
    <name evidence="4" type="ORF">pipiens_019430</name>
</gene>
<dbReference type="AlphaFoldDB" id="A0ABD1DUC0"/>
<dbReference type="SUPFAM" id="SSF52540">
    <property type="entry name" value="P-loop containing nucleoside triphosphate hydrolases"/>
    <property type="match status" value="1"/>
</dbReference>
<evidence type="ECO:0000256" key="2">
    <source>
        <dbReference type="ARBA" id="ARBA00023134"/>
    </source>
</evidence>
<name>A0ABD1DUC0_CULPP</name>
<keyword evidence="5" id="KW-1185">Reference proteome</keyword>
<dbReference type="EMBL" id="JBEHCU010001782">
    <property type="protein sequence ID" value="KAL1403305.1"/>
    <property type="molecule type" value="Genomic_DNA"/>
</dbReference>
<organism evidence="4 5">
    <name type="scientific">Culex pipiens pipiens</name>
    <name type="common">Northern house mosquito</name>
    <dbReference type="NCBI Taxonomy" id="38569"/>
    <lineage>
        <taxon>Eukaryota</taxon>
        <taxon>Metazoa</taxon>
        <taxon>Ecdysozoa</taxon>
        <taxon>Arthropoda</taxon>
        <taxon>Hexapoda</taxon>
        <taxon>Insecta</taxon>
        <taxon>Pterygota</taxon>
        <taxon>Neoptera</taxon>
        <taxon>Endopterygota</taxon>
        <taxon>Diptera</taxon>
        <taxon>Nematocera</taxon>
        <taxon>Culicoidea</taxon>
        <taxon>Culicidae</taxon>
        <taxon>Culicinae</taxon>
        <taxon>Culicini</taxon>
        <taxon>Culex</taxon>
        <taxon>Culex</taxon>
    </lineage>
</organism>
<accession>A0ABD1DUC0</accession>
<dbReference type="GO" id="GO:0005525">
    <property type="term" value="F:GTP binding"/>
    <property type="evidence" value="ECO:0007669"/>
    <property type="project" value="UniProtKB-KW"/>
</dbReference>
<evidence type="ECO:0000256" key="3">
    <source>
        <dbReference type="PIRSR" id="PIRSR606689-1"/>
    </source>
</evidence>
<feature type="non-terminal residue" evidence="4">
    <location>
        <position position="1"/>
    </location>
</feature>
<evidence type="ECO:0008006" key="6">
    <source>
        <dbReference type="Google" id="ProtNLM"/>
    </source>
</evidence>
<feature type="binding site" evidence="3">
    <location>
        <begin position="14"/>
        <end position="17"/>
    </location>
    <ligand>
        <name>GTP</name>
        <dbReference type="ChEBI" id="CHEBI:37565"/>
    </ligand>
</feature>
<keyword evidence="2 3" id="KW-0342">GTP-binding</keyword>
<comment type="caution">
    <text evidence="4">The sequence shown here is derived from an EMBL/GenBank/DDBJ whole genome shotgun (WGS) entry which is preliminary data.</text>
</comment>
<dbReference type="Pfam" id="PF00025">
    <property type="entry name" value="Arf"/>
    <property type="match status" value="1"/>
</dbReference>
<evidence type="ECO:0000313" key="4">
    <source>
        <dbReference type="EMBL" id="KAL1403305.1"/>
    </source>
</evidence>
<dbReference type="InterPro" id="IPR006689">
    <property type="entry name" value="Small_GTPase_ARF/SAR"/>
</dbReference>
<protein>
    <recommendedName>
        <fullName evidence="6">ADP-ribosylation factor-like protein 1</fullName>
    </recommendedName>
</protein>
<dbReference type="Gene3D" id="3.40.50.300">
    <property type="entry name" value="P-loop containing nucleotide triphosphate hydrolases"/>
    <property type="match status" value="1"/>
</dbReference>
<proteinExistence type="predicted"/>
<keyword evidence="1 3" id="KW-0547">Nucleotide-binding</keyword>
<dbReference type="Proteomes" id="UP001562425">
    <property type="component" value="Unassembled WGS sequence"/>
</dbReference>